<reference evidence="2 3" key="1">
    <citation type="journal article" date="2016" name="Genome Biol. Evol.">
        <title>Gene Family Evolution Reflects Adaptation to Soil Environmental Stressors in the Genome of the Collembolan Orchesella cincta.</title>
        <authorList>
            <person name="Faddeeva-Vakhrusheva A."/>
            <person name="Derks M.F."/>
            <person name="Anvar S.Y."/>
            <person name="Agamennone V."/>
            <person name="Suring W."/>
            <person name="Smit S."/>
            <person name="van Straalen N.M."/>
            <person name="Roelofs D."/>
        </authorList>
    </citation>
    <scope>NUCLEOTIDE SEQUENCE [LARGE SCALE GENOMIC DNA]</scope>
    <source>
        <tissue evidence="2">Mixed pool</tissue>
    </source>
</reference>
<dbReference type="InterPro" id="IPR019791">
    <property type="entry name" value="Haem_peroxidase_animal"/>
</dbReference>
<keyword evidence="3" id="KW-1185">Reference proteome</keyword>
<dbReference type="PROSITE" id="PS50292">
    <property type="entry name" value="PEROXIDASE_3"/>
    <property type="match status" value="1"/>
</dbReference>
<dbReference type="Proteomes" id="UP000094527">
    <property type="component" value="Unassembled WGS sequence"/>
</dbReference>
<dbReference type="EMBL" id="LJIJ01000056">
    <property type="protein sequence ID" value="ODN04057.1"/>
    <property type="molecule type" value="Genomic_DNA"/>
</dbReference>
<organism evidence="2 3">
    <name type="scientific">Orchesella cincta</name>
    <name type="common">Springtail</name>
    <name type="synonym">Podura cincta</name>
    <dbReference type="NCBI Taxonomy" id="48709"/>
    <lineage>
        <taxon>Eukaryota</taxon>
        <taxon>Metazoa</taxon>
        <taxon>Ecdysozoa</taxon>
        <taxon>Arthropoda</taxon>
        <taxon>Hexapoda</taxon>
        <taxon>Collembola</taxon>
        <taxon>Entomobryomorpha</taxon>
        <taxon>Entomobryoidea</taxon>
        <taxon>Orchesellidae</taxon>
        <taxon>Orchesellinae</taxon>
        <taxon>Orchesella</taxon>
    </lineage>
</organism>
<evidence type="ECO:0000256" key="1">
    <source>
        <dbReference type="ARBA" id="ARBA00022559"/>
    </source>
</evidence>
<keyword evidence="1 2" id="KW-0560">Oxidoreductase</keyword>
<dbReference type="AlphaFoldDB" id="A0A1D2NFP7"/>
<proteinExistence type="predicted"/>
<evidence type="ECO:0000313" key="3">
    <source>
        <dbReference type="Proteomes" id="UP000094527"/>
    </source>
</evidence>
<evidence type="ECO:0000313" key="2">
    <source>
        <dbReference type="EMBL" id="ODN04057.1"/>
    </source>
</evidence>
<dbReference type="PANTHER" id="PTHR11475">
    <property type="entry name" value="OXIDASE/PEROXIDASE"/>
    <property type="match status" value="1"/>
</dbReference>
<dbReference type="InterPro" id="IPR010255">
    <property type="entry name" value="Haem_peroxidase_sf"/>
</dbReference>
<accession>A0A1D2NFP7</accession>
<dbReference type="SUPFAM" id="SSF48113">
    <property type="entry name" value="Heme-dependent peroxidases"/>
    <property type="match status" value="1"/>
</dbReference>
<dbReference type="GO" id="GO:0006979">
    <property type="term" value="P:response to oxidative stress"/>
    <property type="evidence" value="ECO:0007669"/>
    <property type="project" value="InterPro"/>
</dbReference>
<protein>
    <submittedName>
        <fullName evidence="2">Thyroid peroxidase</fullName>
    </submittedName>
</protein>
<dbReference type="PANTHER" id="PTHR11475:SF134">
    <property type="entry name" value="LD42267P"/>
    <property type="match status" value="1"/>
</dbReference>
<gene>
    <name evidence="2" type="ORF">Ocin01_02604</name>
</gene>
<dbReference type="GO" id="GO:0020037">
    <property type="term" value="F:heme binding"/>
    <property type="evidence" value="ECO:0007669"/>
    <property type="project" value="InterPro"/>
</dbReference>
<comment type="caution">
    <text evidence="2">The sequence shown here is derived from an EMBL/GenBank/DDBJ whole genome shotgun (WGS) entry which is preliminary data.</text>
</comment>
<keyword evidence="1 2" id="KW-0575">Peroxidase</keyword>
<dbReference type="Pfam" id="PF03098">
    <property type="entry name" value="An_peroxidase"/>
    <property type="match status" value="1"/>
</dbReference>
<sequence length="143" mass="16756">MSSYHKPGSAAWFMSTSHKANAAAQNISRISLLSEEATHIIAQKYRLTREQTAYSLPNLDVRNSLLNNRCPLKVDFPCQPRKYRAYNGYCNNVQHPRWGSANMRYLRYLMPDYSNVIWNYKFQQSFSQDDDKTFIASMNFRLI</sequence>
<dbReference type="Gene3D" id="1.10.640.10">
    <property type="entry name" value="Haem peroxidase domain superfamily, animal type"/>
    <property type="match status" value="1"/>
</dbReference>
<name>A0A1D2NFP7_ORCCI</name>
<dbReference type="GO" id="GO:0004601">
    <property type="term" value="F:peroxidase activity"/>
    <property type="evidence" value="ECO:0007669"/>
    <property type="project" value="UniProtKB-KW"/>
</dbReference>
<dbReference type="STRING" id="48709.A0A1D2NFP7"/>
<dbReference type="OMA" id="RWGSANM"/>
<dbReference type="InterPro" id="IPR037120">
    <property type="entry name" value="Haem_peroxidase_sf_animal"/>
</dbReference>
<dbReference type="OrthoDB" id="8189357at2759"/>